<evidence type="ECO:0000313" key="11">
    <source>
        <dbReference type="Proteomes" id="UP000030655"/>
    </source>
</evidence>
<dbReference type="PANTHER" id="PTHR43595:SF2">
    <property type="entry name" value="SMALL RIBOSOMAL SUBUNIT PROTEIN MS42"/>
    <property type="match status" value="1"/>
</dbReference>
<accession>A0A059EXN2</accession>
<reference evidence="10 11" key="2">
    <citation type="submission" date="2014-03" db="EMBL/GenBank/DDBJ databases">
        <title>The Genome Sequence of Anncaliia algerae insect isolate PRA339.</title>
        <authorList>
            <consortium name="The Broad Institute Genome Sequencing Platform"/>
            <consortium name="The Broad Institute Genome Sequencing Center for Infectious Disease"/>
            <person name="Cuomo C."/>
            <person name="Becnel J."/>
            <person name="Sanscrainte N."/>
            <person name="Walker B."/>
            <person name="Young S.K."/>
            <person name="Zeng Q."/>
            <person name="Gargeya S."/>
            <person name="Fitzgerald M."/>
            <person name="Haas B."/>
            <person name="Abouelleil A."/>
            <person name="Alvarado L."/>
            <person name="Arachchi H.M."/>
            <person name="Berlin A.M."/>
            <person name="Chapman S.B."/>
            <person name="Dewar J."/>
            <person name="Goldberg J."/>
            <person name="Griggs A."/>
            <person name="Gujja S."/>
            <person name="Hansen M."/>
            <person name="Howarth C."/>
            <person name="Imamovic A."/>
            <person name="Larimer J."/>
            <person name="McCowan C."/>
            <person name="Murphy C."/>
            <person name="Neiman D."/>
            <person name="Pearson M."/>
            <person name="Priest M."/>
            <person name="Roberts A."/>
            <person name="Saif S."/>
            <person name="Shea T."/>
            <person name="Sisk P."/>
            <person name="Sykes S."/>
            <person name="Wortman J."/>
            <person name="Nusbaum C."/>
            <person name="Birren B."/>
        </authorList>
    </citation>
    <scope>NUCLEOTIDE SEQUENCE [LARGE SCALE GENOMIC DNA]</scope>
    <source>
        <strain evidence="10 11">PRA339</strain>
    </source>
</reference>
<evidence type="ECO:0000313" key="10">
    <source>
        <dbReference type="EMBL" id="KCZ79803.1"/>
    </source>
</evidence>
<dbReference type="Proteomes" id="UP000030655">
    <property type="component" value="Unassembled WGS sequence"/>
</dbReference>
<proteinExistence type="inferred from homology"/>
<evidence type="ECO:0000256" key="5">
    <source>
        <dbReference type="ARBA" id="ARBA00037226"/>
    </source>
</evidence>
<dbReference type="SUPFAM" id="SSF54719">
    <property type="entry name" value="Fe,Mn superoxide dismutase (SOD), C-terminal domain"/>
    <property type="match status" value="1"/>
</dbReference>
<dbReference type="EC" id="1.15.1.1" evidence="2 7"/>
<dbReference type="GO" id="GO:0046872">
    <property type="term" value="F:metal ion binding"/>
    <property type="evidence" value="ECO:0007669"/>
    <property type="project" value="UniProtKB-KW"/>
</dbReference>
<protein>
    <recommendedName>
        <fullName evidence="2 7">Superoxide dismutase</fullName>
        <ecNumber evidence="2 7">1.15.1.1</ecNumber>
    </recommendedName>
</protein>
<keyword evidence="4 7" id="KW-0560">Oxidoreductase</keyword>
<dbReference type="PANTHER" id="PTHR43595">
    <property type="entry name" value="37S RIBOSOMAL PROTEIN S26, MITOCHONDRIAL"/>
    <property type="match status" value="1"/>
</dbReference>
<comment type="function">
    <text evidence="7">Destroys radicals which are normally produced within the cells and which are toxic to biological systems.</text>
</comment>
<dbReference type="InterPro" id="IPR036324">
    <property type="entry name" value="Mn/Fe_SOD_N_sf"/>
</dbReference>
<dbReference type="PRINTS" id="PR01703">
    <property type="entry name" value="MNSODISMTASE"/>
</dbReference>
<evidence type="ECO:0000256" key="6">
    <source>
        <dbReference type="PIRSR" id="PIRSR000349-1"/>
    </source>
</evidence>
<dbReference type="Pfam" id="PF00081">
    <property type="entry name" value="Sod_Fe_N"/>
    <property type="match status" value="1"/>
</dbReference>
<dbReference type="Pfam" id="PF02777">
    <property type="entry name" value="Sod_Fe_C"/>
    <property type="match status" value="1"/>
</dbReference>
<feature type="binding site" evidence="6">
    <location>
        <position position="28"/>
    </location>
    <ligand>
        <name>Mn(2+)</name>
        <dbReference type="ChEBI" id="CHEBI:29035"/>
    </ligand>
</feature>
<dbReference type="Gene3D" id="3.55.40.20">
    <property type="entry name" value="Iron/manganese superoxide dismutase, C-terminal domain"/>
    <property type="match status" value="1"/>
</dbReference>
<gene>
    <name evidence="10" type="ORF">H312_02805</name>
</gene>
<name>A0A059EXN2_9MICR</name>
<dbReference type="HOGENOM" id="CLU_031625_0_0_1"/>
<comment type="function">
    <text evidence="5">Component of the mitochondrial ribosome (mitoribosome), a dedicated translation machinery responsible for the synthesis of mitochondrial genome-encoded proteins, including at least some of the essential transmembrane subunits of the mitochondrial respiratory chain. The mitoribosomes are attached to the mitochondrial inner membrane and translation products are cotranslationally integrated into the membrane.</text>
</comment>
<evidence type="ECO:0000256" key="4">
    <source>
        <dbReference type="ARBA" id="ARBA00023002"/>
    </source>
</evidence>
<feature type="binding site" evidence="6">
    <location>
        <position position="84"/>
    </location>
    <ligand>
        <name>Mn(2+)</name>
        <dbReference type="ChEBI" id="CHEBI:29035"/>
    </ligand>
</feature>
<keyword evidence="11" id="KW-1185">Reference proteome</keyword>
<dbReference type="PIRSF" id="PIRSF000349">
    <property type="entry name" value="SODismutase"/>
    <property type="match status" value="1"/>
</dbReference>
<dbReference type="InterPro" id="IPR036314">
    <property type="entry name" value="SOD_C_sf"/>
</dbReference>
<reference evidence="11" key="1">
    <citation type="submission" date="2013-02" db="EMBL/GenBank/DDBJ databases">
        <authorList>
            <consortium name="The Broad Institute Genome Sequencing Platform"/>
            <person name="Cuomo C."/>
            <person name="Becnel J."/>
            <person name="Sanscrainte N."/>
            <person name="Walker B."/>
            <person name="Young S.K."/>
            <person name="Zeng Q."/>
            <person name="Gargeya S."/>
            <person name="Fitzgerald M."/>
            <person name="Haas B."/>
            <person name="Abouelleil A."/>
            <person name="Alvarado L."/>
            <person name="Arachchi H.M."/>
            <person name="Berlin A.M."/>
            <person name="Chapman S.B."/>
            <person name="Dewar J."/>
            <person name="Goldberg J."/>
            <person name="Griggs A."/>
            <person name="Gujja S."/>
            <person name="Hansen M."/>
            <person name="Howarth C."/>
            <person name="Imamovic A."/>
            <person name="Larimer J."/>
            <person name="McCowan C."/>
            <person name="Murphy C."/>
            <person name="Neiman D."/>
            <person name="Pearson M."/>
            <person name="Priest M."/>
            <person name="Roberts A."/>
            <person name="Saif S."/>
            <person name="Shea T."/>
            <person name="Sisk P."/>
            <person name="Sykes S."/>
            <person name="Wortman J."/>
            <person name="Nusbaum C."/>
            <person name="Birren B."/>
        </authorList>
    </citation>
    <scope>NUCLEOTIDE SEQUENCE [LARGE SCALE GENOMIC DNA]</scope>
    <source>
        <strain evidence="11">PRA339</strain>
    </source>
</reference>
<evidence type="ECO:0000256" key="1">
    <source>
        <dbReference type="ARBA" id="ARBA00008714"/>
    </source>
</evidence>
<dbReference type="STRING" id="1288291.A0A059EXN2"/>
<dbReference type="InterPro" id="IPR019831">
    <property type="entry name" value="Mn/Fe_SOD_N"/>
</dbReference>
<keyword evidence="3 6" id="KW-0479">Metal-binding</keyword>
<feature type="binding site" evidence="6">
    <location>
        <position position="165"/>
    </location>
    <ligand>
        <name>Mn(2+)</name>
        <dbReference type="ChEBI" id="CHEBI:29035"/>
    </ligand>
</feature>
<sequence length="222" mass="26067">MKFKKPELTYDIAKFDQSFYNQDTFNEHLNFHHNTYVSKLNSAIEPLGLTNSLTSLLQESIFDSKINNETKTMIRNHGGGHYNHSLFWYSFSPEKTEVPPELQSKIIDDFGSFEAFMEEFKKKSMAIFGSGWTFLVCKNNKLSIVNTANQDSPISDGYSCLMCIDIWEHAYYLVYKHDRKKFIDEWCKYINWKNVSYFYKTYGKKNEAVEIEDDGSIRIPEI</sequence>
<dbReference type="VEuPathDB" id="MicrosporidiaDB:H312_02805"/>
<dbReference type="InterPro" id="IPR019833">
    <property type="entry name" value="Mn/Fe_SOD_BS"/>
</dbReference>
<organism evidence="10 11">
    <name type="scientific">Anncaliia algerae PRA339</name>
    <dbReference type="NCBI Taxonomy" id="1288291"/>
    <lineage>
        <taxon>Eukaryota</taxon>
        <taxon>Fungi</taxon>
        <taxon>Fungi incertae sedis</taxon>
        <taxon>Microsporidia</taxon>
        <taxon>Tubulinosematoidea</taxon>
        <taxon>Tubulinosematidae</taxon>
        <taxon>Anncaliia</taxon>
    </lineage>
</organism>
<dbReference type="OrthoDB" id="239262at2759"/>
<evidence type="ECO:0000256" key="7">
    <source>
        <dbReference type="RuleBase" id="RU000414"/>
    </source>
</evidence>
<dbReference type="SUPFAM" id="SSF46609">
    <property type="entry name" value="Fe,Mn superoxide dismutase (SOD), N-terminal domain"/>
    <property type="match status" value="1"/>
</dbReference>
<feature type="non-terminal residue" evidence="10">
    <location>
        <position position="1"/>
    </location>
</feature>
<dbReference type="Gene3D" id="1.10.287.990">
    <property type="entry name" value="Fe,Mn superoxide dismutase (SOD) domain"/>
    <property type="match status" value="1"/>
</dbReference>
<evidence type="ECO:0000256" key="3">
    <source>
        <dbReference type="ARBA" id="ARBA00022723"/>
    </source>
</evidence>
<dbReference type="PROSITE" id="PS00088">
    <property type="entry name" value="SOD_MN"/>
    <property type="match status" value="1"/>
</dbReference>
<evidence type="ECO:0000256" key="2">
    <source>
        <dbReference type="ARBA" id="ARBA00012682"/>
    </source>
</evidence>
<dbReference type="AlphaFoldDB" id="A0A059EXN2"/>
<evidence type="ECO:0000259" key="8">
    <source>
        <dbReference type="Pfam" id="PF00081"/>
    </source>
</evidence>
<evidence type="ECO:0000259" key="9">
    <source>
        <dbReference type="Pfam" id="PF02777"/>
    </source>
</evidence>
<feature type="domain" description="Manganese/iron superoxide dismutase N-terminal" evidence="8">
    <location>
        <begin position="3"/>
        <end position="91"/>
    </location>
</feature>
<feature type="domain" description="Manganese/iron superoxide dismutase C-terminal" evidence="9">
    <location>
        <begin position="101"/>
        <end position="196"/>
    </location>
</feature>
<dbReference type="GO" id="GO:0005737">
    <property type="term" value="C:cytoplasm"/>
    <property type="evidence" value="ECO:0007669"/>
    <property type="project" value="TreeGrafter"/>
</dbReference>
<dbReference type="EMBL" id="KK365229">
    <property type="protein sequence ID" value="KCZ79803.1"/>
    <property type="molecule type" value="Genomic_DNA"/>
</dbReference>
<feature type="binding site" evidence="6">
    <location>
        <position position="169"/>
    </location>
    <ligand>
        <name>Mn(2+)</name>
        <dbReference type="ChEBI" id="CHEBI:29035"/>
    </ligand>
</feature>
<dbReference type="GO" id="GO:0004784">
    <property type="term" value="F:superoxide dismutase activity"/>
    <property type="evidence" value="ECO:0007669"/>
    <property type="project" value="UniProtKB-EC"/>
</dbReference>
<comment type="catalytic activity">
    <reaction evidence="7">
        <text>2 superoxide + 2 H(+) = H2O2 + O2</text>
        <dbReference type="Rhea" id="RHEA:20696"/>
        <dbReference type="ChEBI" id="CHEBI:15378"/>
        <dbReference type="ChEBI" id="CHEBI:15379"/>
        <dbReference type="ChEBI" id="CHEBI:16240"/>
        <dbReference type="ChEBI" id="CHEBI:18421"/>
        <dbReference type="EC" id="1.15.1.1"/>
    </reaction>
</comment>
<comment type="similarity">
    <text evidence="1 7">Belongs to the iron/manganese superoxide dismutase family.</text>
</comment>
<dbReference type="InterPro" id="IPR001189">
    <property type="entry name" value="Mn/Fe_SOD"/>
</dbReference>
<dbReference type="InterPro" id="IPR019832">
    <property type="entry name" value="Mn/Fe_SOD_C"/>
</dbReference>